<organism evidence="5 6">
    <name type="scientific">Solobacterium moorei</name>
    <dbReference type="NCBI Taxonomy" id="102148"/>
    <lineage>
        <taxon>Bacteria</taxon>
        <taxon>Bacillati</taxon>
        <taxon>Bacillota</taxon>
        <taxon>Erysipelotrichia</taxon>
        <taxon>Erysipelotrichales</taxon>
        <taxon>Erysipelotrichaceae</taxon>
        <taxon>Solobacterium</taxon>
    </lineage>
</organism>
<keyword evidence="2" id="KW-0949">S-adenosyl-L-methionine</keyword>
<feature type="binding site" evidence="1">
    <location>
        <position position="21"/>
    </location>
    <ligand>
        <name>Zn(2+)</name>
        <dbReference type="ChEBI" id="CHEBI:29105"/>
    </ligand>
</feature>
<dbReference type="PANTHER" id="PTHR42912">
    <property type="entry name" value="METHYLTRANSFERASE"/>
    <property type="match status" value="1"/>
</dbReference>
<feature type="binding site" evidence="1">
    <location>
        <position position="8"/>
    </location>
    <ligand>
        <name>Zn(2+)</name>
        <dbReference type="ChEBI" id="CHEBI:29105"/>
    </ligand>
</feature>
<name>A0A412PIY1_9FIRM</name>
<evidence type="ECO:0000259" key="4">
    <source>
        <dbReference type="Pfam" id="PF21302"/>
    </source>
</evidence>
<dbReference type="AlphaFoldDB" id="A0A412PIY1"/>
<dbReference type="SUPFAM" id="SSF53335">
    <property type="entry name" value="S-adenosyl-L-methionine-dependent methyltransferases"/>
    <property type="match status" value="1"/>
</dbReference>
<accession>A0A412PIY1</accession>
<dbReference type="PANTHER" id="PTHR42912:SF45">
    <property type="entry name" value="23S RRNA (GUANINE(745)-N(1))-METHYLTRANSFERASE"/>
    <property type="match status" value="1"/>
</dbReference>
<dbReference type="InterPro" id="IPR029063">
    <property type="entry name" value="SAM-dependent_MTases_sf"/>
</dbReference>
<evidence type="ECO:0000256" key="2">
    <source>
        <dbReference type="PIRSR" id="PIRSR018249-2"/>
    </source>
</evidence>
<dbReference type="Pfam" id="PF08241">
    <property type="entry name" value="Methyltransf_11"/>
    <property type="match status" value="1"/>
</dbReference>
<dbReference type="Proteomes" id="UP000284731">
    <property type="component" value="Unassembled WGS sequence"/>
</dbReference>
<dbReference type="InterPro" id="IPR050508">
    <property type="entry name" value="Methyltransf_Superfamily"/>
</dbReference>
<feature type="binding site" evidence="2">
    <location>
        <begin position="90"/>
        <end position="91"/>
    </location>
    <ligand>
        <name>S-adenosyl-L-methionine</name>
        <dbReference type="ChEBI" id="CHEBI:59789"/>
    </ligand>
</feature>
<dbReference type="InterPro" id="IPR048647">
    <property type="entry name" value="RlmA_N"/>
</dbReference>
<dbReference type="CDD" id="cd02440">
    <property type="entry name" value="AdoMet_MTases"/>
    <property type="match status" value="1"/>
</dbReference>
<dbReference type="Gene3D" id="3.40.50.150">
    <property type="entry name" value="Vaccinia Virus protein VP39"/>
    <property type="match status" value="1"/>
</dbReference>
<keyword evidence="1" id="KW-0479">Metal-binding</keyword>
<feature type="binding site" evidence="2">
    <location>
        <position position="173"/>
    </location>
    <ligand>
        <name>S-adenosyl-L-methionine</name>
        <dbReference type="ChEBI" id="CHEBI:59789"/>
    </ligand>
</feature>
<sequence length="263" mass="30436">MKLICPICKSRFTHIVHELVCENNHHFDFAKQGYINLYRSNKPFHGDNIEMVKARIAFLEKGVYAFLKEYLINLNTKLHPDVFVDLGCGEGYYTEGFIAQEKYGFDLSKDALKHASKNDKSTQYVVSSIFHLPIEDESCDVAVTCFAPATTEELQRILKPGGKFIFVTPGPKHLFEMKAVLYDTPYENIMEDINTSLTLIQDEMIENTAPLDQETLYQLFQMTPYAYKTSIEDKQRLLNIPMLDLTCQFRIRVYEKTSMQHET</sequence>
<keyword evidence="5" id="KW-0489">Methyltransferase</keyword>
<dbReference type="Pfam" id="PF21302">
    <property type="entry name" value="Zn_ribbon_RlmA"/>
    <property type="match status" value="1"/>
</dbReference>
<dbReference type="GO" id="GO:0046872">
    <property type="term" value="F:metal ion binding"/>
    <property type="evidence" value="ECO:0007669"/>
    <property type="project" value="UniProtKB-KW"/>
</dbReference>
<feature type="binding site" evidence="1">
    <location>
        <position position="5"/>
    </location>
    <ligand>
        <name>Zn(2+)</name>
        <dbReference type="ChEBI" id="CHEBI:29105"/>
    </ligand>
</feature>
<keyword evidence="1" id="KW-0862">Zinc</keyword>
<feature type="domain" description="23S rRNA (guanine(745)-N(1))-methyltransferase N-terminal" evidence="4">
    <location>
        <begin position="4"/>
        <end position="37"/>
    </location>
</feature>
<dbReference type="EMBL" id="QRWX01000001">
    <property type="protein sequence ID" value="RGT58103.1"/>
    <property type="molecule type" value="Genomic_DNA"/>
</dbReference>
<evidence type="ECO:0000256" key="1">
    <source>
        <dbReference type="PIRSR" id="PIRSR018249-1"/>
    </source>
</evidence>
<dbReference type="InterPro" id="IPR013216">
    <property type="entry name" value="Methyltransf_11"/>
</dbReference>
<comment type="caution">
    <text evidence="5">The sequence shown here is derived from an EMBL/GenBank/DDBJ whole genome shotgun (WGS) entry which is preliminary data.</text>
</comment>
<dbReference type="PIRSF" id="PIRSF018249">
    <property type="entry name" value="MyrA_prd"/>
    <property type="match status" value="1"/>
</dbReference>
<protein>
    <submittedName>
        <fullName evidence="5">Methyltransferase domain-containing protein</fullName>
    </submittedName>
</protein>
<proteinExistence type="predicted"/>
<keyword evidence="5" id="KW-0808">Transferase</keyword>
<dbReference type="GO" id="GO:0008757">
    <property type="term" value="F:S-adenosylmethionine-dependent methyltransferase activity"/>
    <property type="evidence" value="ECO:0007669"/>
    <property type="project" value="InterPro"/>
</dbReference>
<dbReference type="GO" id="GO:0032259">
    <property type="term" value="P:methylation"/>
    <property type="evidence" value="ECO:0007669"/>
    <property type="project" value="UniProtKB-KW"/>
</dbReference>
<gene>
    <name evidence="5" type="ORF">DWX20_03415</name>
</gene>
<dbReference type="InterPro" id="IPR016718">
    <property type="entry name" value="rRNA_m1G-MeTrfase_A_prd"/>
</dbReference>
<evidence type="ECO:0000313" key="6">
    <source>
        <dbReference type="Proteomes" id="UP000284731"/>
    </source>
</evidence>
<feature type="binding site" evidence="2">
    <location>
        <position position="64"/>
    </location>
    <ligand>
        <name>S-adenosyl-L-methionine</name>
        <dbReference type="ChEBI" id="CHEBI:59789"/>
    </ligand>
</feature>
<reference evidence="5 6" key="1">
    <citation type="submission" date="2018-08" db="EMBL/GenBank/DDBJ databases">
        <title>A genome reference for cultivated species of the human gut microbiota.</title>
        <authorList>
            <person name="Zou Y."/>
            <person name="Xue W."/>
            <person name="Luo G."/>
        </authorList>
    </citation>
    <scope>NUCLEOTIDE SEQUENCE [LARGE SCALE GENOMIC DNA]</scope>
    <source>
        <strain evidence="5 6">AF18-46</strain>
    </source>
</reference>
<dbReference type="RefSeq" id="WP_118764482.1">
    <property type="nucleotide sequence ID" value="NZ_CABJCF010000001.1"/>
</dbReference>
<feature type="domain" description="Methyltransferase type 11" evidence="3">
    <location>
        <begin position="84"/>
        <end position="166"/>
    </location>
</feature>
<evidence type="ECO:0000259" key="3">
    <source>
        <dbReference type="Pfam" id="PF08241"/>
    </source>
</evidence>
<feature type="binding site" evidence="1">
    <location>
        <position position="25"/>
    </location>
    <ligand>
        <name>Zn(2+)</name>
        <dbReference type="ChEBI" id="CHEBI:29105"/>
    </ligand>
</feature>
<evidence type="ECO:0000313" key="5">
    <source>
        <dbReference type="EMBL" id="RGT58103.1"/>
    </source>
</evidence>